<evidence type="ECO:0000313" key="1">
    <source>
        <dbReference type="EMBL" id="OMP11503.1"/>
    </source>
</evidence>
<evidence type="ECO:0000313" key="2">
    <source>
        <dbReference type="Proteomes" id="UP000187203"/>
    </source>
</evidence>
<dbReference type="EMBL" id="AWUE01010624">
    <property type="protein sequence ID" value="OMP11503.1"/>
    <property type="molecule type" value="Genomic_DNA"/>
</dbReference>
<dbReference type="AlphaFoldDB" id="A0A1R3KWL5"/>
<reference evidence="2" key="1">
    <citation type="submission" date="2013-09" db="EMBL/GenBank/DDBJ databases">
        <title>Corchorus olitorius genome sequencing.</title>
        <authorList>
            <person name="Alam M."/>
            <person name="Haque M.S."/>
            <person name="Islam M.S."/>
            <person name="Emdad E.M."/>
            <person name="Islam M.M."/>
            <person name="Ahmed B."/>
            <person name="Halim A."/>
            <person name="Hossen Q.M.M."/>
            <person name="Hossain M.Z."/>
            <person name="Ahmed R."/>
            <person name="Khan M.M."/>
            <person name="Islam R."/>
            <person name="Rashid M.M."/>
            <person name="Khan S.A."/>
            <person name="Rahman M.S."/>
            <person name="Alam M."/>
            <person name="Yahiya A.S."/>
            <person name="Khan M.S."/>
            <person name="Azam M.S."/>
            <person name="Haque T."/>
            <person name="Lashkar M.Z.H."/>
            <person name="Akhand A.I."/>
            <person name="Morshed G."/>
            <person name="Roy S."/>
            <person name="Uddin K.S."/>
            <person name="Rabeya T."/>
            <person name="Hossain A.S."/>
            <person name="Chowdhury A."/>
            <person name="Snigdha A.R."/>
            <person name="Mortoza M.S."/>
            <person name="Matin S.A."/>
            <person name="Hoque S.M.E."/>
            <person name="Islam M.K."/>
            <person name="Roy D.K."/>
            <person name="Haider R."/>
            <person name="Moosa M.M."/>
            <person name="Elias S.M."/>
            <person name="Hasan A.M."/>
            <person name="Jahan S."/>
            <person name="Shafiuddin M."/>
            <person name="Mahmood N."/>
            <person name="Shommy N.S."/>
        </authorList>
    </citation>
    <scope>NUCLEOTIDE SEQUENCE [LARGE SCALE GENOMIC DNA]</scope>
    <source>
        <strain evidence="2">cv. O-4</strain>
    </source>
</reference>
<protein>
    <submittedName>
        <fullName evidence="1">Protein cereblon-like protein</fullName>
    </submittedName>
</protein>
<sequence>MGTTIELHCNCLGIVLSPNCLIPLKLVDDHLVLESEFAAETNGT</sequence>
<dbReference type="Proteomes" id="UP000187203">
    <property type="component" value="Unassembled WGS sequence"/>
</dbReference>
<name>A0A1R3KWL5_9ROSI</name>
<accession>A0A1R3KWL5</accession>
<comment type="caution">
    <text evidence="1">The sequence shown here is derived from an EMBL/GenBank/DDBJ whole genome shotgun (WGS) entry which is preliminary data.</text>
</comment>
<gene>
    <name evidence="1" type="ORF">COLO4_03783</name>
</gene>
<keyword evidence="2" id="KW-1185">Reference proteome</keyword>
<proteinExistence type="predicted"/>
<organism evidence="1 2">
    <name type="scientific">Corchorus olitorius</name>
    <dbReference type="NCBI Taxonomy" id="93759"/>
    <lineage>
        <taxon>Eukaryota</taxon>
        <taxon>Viridiplantae</taxon>
        <taxon>Streptophyta</taxon>
        <taxon>Embryophyta</taxon>
        <taxon>Tracheophyta</taxon>
        <taxon>Spermatophyta</taxon>
        <taxon>Magnoliopsida</taxon>
        <taxon>eudicotyledons</taxon>
        <taxon>Gunneridae</taxon>
        <taxon>Pentapetalae</taxon>
        <taxon>rosids</taxon>
        <taxon>malvids</taxon>
        <taxon>Malvales</taxon>
        <taxon>Malvaceae</taxon>
        <taxon>Grewioideae</taxon>
        <taxon>Apeibeae</taxon>
        <taxon>Corchorus</taxon>
    </lineage>
</organism>